<evidence type="ECO:0000313" key="3">
    <source>
        <dbReference type="Proteomes" id="UP000324897"/>
    </source>
</evidence>
<gene>
    <name evidence="2" type="ORF">EJB05_11975</name>
</gene>
<dbReference type="EMBL" id="RWGY01000007">
    <property type="protein sequence ID" value="TVU38593.1"/>
    <property type="molecule type" value="Genomic_DNA"/>
</dbReference>
<dbReference type="Gramene" id="TVU38593">
    <property type="protein sequence ID" value="TVU38593"/>
    <property type="gene ID" value="EJB05_11975"/>
</dbReference>
<evidence type="ECO:0000313" key="2">
    <source>
        <dbReference type="EMBL" id="TVU38593.1"/>
    </source>
</evidence>
<feature type="region of interest" description="Disordered" evidence="1">
    <location>
        <begin position="53"/>
        <end position="75"/>
    </location>
</feature>
<comment type="caution">
    <text evidence="2">The sequence shown here is derived from an EMBL/GenBank/DDBJ whole genome shotgun (WGS) entry which is preliminary data.</text>
</comment>
<evidence type="ECO:0000256" key="1">
    <source>
        <dbReference type="SAM" id="MobiDB-lite"/>
    </source>
</evidence>
<proteinExistence type="predicted"/>
<dbReference type="Proteomes" id="UP000324897">
    <property type="component" value="Chromosome 4"/>
</dbReference>
<accession>A0A5J9VQZ2</accession>
<dbReference type="AlphaFoldDB" id="A0A5J9VQZ2"/>
<sequence length="75" mass="8732">MEEEPMRLPLRRRPFQEILDQSGWALIAQVSGAGWIWLRPMLWESLKRDYSRPLTGQHGAMQTGPAVRREQAQSE</sequence>
<keyword evidence="3" id="KW-1185">Reference proteome</keyword>
<protein>
    <submittedName>
        <fullName evidence="2">Uncharacterized protein</fullName>
    </submittedName>
</protein>
<organism evidence="2 3">
    <name type="scientific">Eragrostis curvula</name>
    <name type="common">weeping love grass</name>
    <dbReference type="NCBI Taxonomy" id="38414"/>
    <lineage>
        <taxon>Eukaryota</taxon>
        <taxon>Viridiplantae</taxon>
        <taxon>Streptophyta</taxon>
        <taxon>Embryophyta</taxon>
        <taxon>Tracheophyta</taxon>
        <taxon>Spermatophyta</taxon>
        <taxon>Magnoliopsida</taxon>
        <taxon>Liliopsida</taxon>
        <taxon>Poales</taxon>
        <taxon>Poaceae</taxon>
        <taxon>PACMAD clade</taxon>
        <taxon>Chloridoideae</taxon>
        <taxon>Eragrostideae</taxon>
        <taxon>Eragrostidinae</taxon>
        <taxon>Eragrostis</taxon>
    </lineage>
</organism>
<name>A0A5J9VQZ2_9POAL</name>
<reference evidence="2 3" key="1">
    <citation type="journal article" date="2019" name="Sci. Rep.">
        <title>A high-quality genome of Eragrostis curvula grass provides insights into Poaceae evolution and supports new strategies to enhance forage quality.</title>
        <authorList>
            <person name="Carballo J."/>
            <person name="Santos B.A.C.M."/>
            <person name="Zappacosta D."/>
            <person name="Garbus I."/>
            <person name="Selva J.P."/>
            <person name="Gallo C.A."/>
            <person name="Diaz A."/>
            <person name="Albertini E."/>
            <person name="Caccamo M."/>
            <person name="Echenique V."/>
        </authorList>
    </citation>
    <scope>NUCLEOTIDE SEQUENCE [LARGE SCALE GENOMIC DNA]</scope>
    <source>
        <strain evidence="3">cv. Victoria</strain>
        <tissue evidence="2">Leaf</tissue>
    </source>
</reference>